<evidence type="ECO:0000313" key="1">
    <source>
        <dbReference type="EMBL" id="JAH75481.1"/>
    </source>
</evidence>
<reference evidence="1" key="1">
    <citation type="submission" date="2014-11" db="EMBL/GenBank/DDBJ databases">
        <authorList>
            <person name="Amaro Gonzalez C."/>
        </authorList>
    </citation>
    <scope>NUCLEOTIDE SEQUENCE</scope>
</reference>
<dbReference type="AlphaFoldDB" id="A0A0E9VBU1"/>
<proteinExistence type="predicted"/>
<protein>
    <submittedName>
        <fullName evidence="1">Uncharacterized protein</fullName>
    </submittedName>
</protein>
<sequence length="22" mass="2476">MSGLLSLAVAFELPVPWDCQWI</sequence>
<reference evidence="1" key="2">
    <citation type="journal article" date="2015" name="Fish Shellfish Immunol.">
        <title>Early steps in the European eel (Anguilla anguilla)-Vibrio vulnificus interaction in the gills: Role of the RtxA13 toxin.</title>
        <authorList>
            <person name="Callol A."/>
            <person name="Pajuelo D."/>
            <person name="Ebbesson L."/>
            <person name="Teles M."/>
            <person name="MacKenzie S."/>
            <person name="Amaro C."/>
        </authorList>
    </citation>
    <scope>NUCLEOTIDE SEQUENCE</scope>
</reference>
<name>A0A0E9VBU1_ANGAN</name>
<dbReference type="EMBL" id="GBXM01033096">
    <property type="protein sequence ID" value="JAH75481.1"/>
    <property type="molecule type" value="Transcribed_RNA"/>
</dbReference>
<accession>A0A0E9VBU1</accession>
<organism evidence="1">
    <name type="scientific">Anguilla anguilla</name>
    <name type="common">European freshwater eel</name>
    <name type="synonym">Muraena anguilla</name>
    <dbReference type="NCBI Taxonomy" id="7936"/>
    <lineage>
        <taxon>Eukaryota</taxon>
        <taxon>Metazoa</taxon>
        <taxon>Chordata</taxon>
        <taxon>Craniata</taxon>
        <taxon>Vertebrata</taxon>
        <taxon>Euteleostomi</taxon>
        <taxon>Actinopterygii</taxon>
        <taxon>Neopterygii</taxon>
        <taxon>Teleostei</taxon>
        <taxon>Anguilliformes</taxon>
        <taxon>Anguillidae</taxon>
        <taxon>Anguilla</taxon>
    </lineage>
</organism>